<evidence type="ECO:0000313" key="7">
    <source>
        <dbReference type="EMBL" id="TPP09790.1"/>
    </source>
</evidence>
<dbReference type="InterPro" id="IPR044068">
    <property type="entry name" value="CB"/>
</dbReference>
<name>A0A504U8Z0_9HYPH</name>
<evidence type="ECO:0000256" key="1">
    <source>
        <dbReference type="ARBA" id="ARBA00008857"/>
    </source>
</evidence>
<sequence length="526" mass="59311">MNDMPKHPRLMKRGNVFYHRASVPEDIRATYSKTEETFSLKTRDPREALRLVRIEAVRVDALFQAHREEITRLNGPLLEDLTEEQVKMVANVYHAKILAEDESERLKGFLEEDFHLYSSDITAVEGAAREAYSRGTIPGFVPAIFAEITKTLKVNWRLREGSPSWAVLSQALLAAAIKASEAKKQRQQGEVVETPTVDVRSLKGSIRTQQTITGLFEAWRRDHEADGGAAKTVAMNRQQIQTFVEYLGHDEAERVTAFDVASFCDHLRHERQLTAKTVAGKYLACIRTLYRRGISKALVTADPTAVTKVKVPKKIIEREQGFTDAEAARILSCALAAPSAPGRTQPHTRRAFRWVPWICAYTGARGGEITQLRKRDVTTEYGIPCIRITPEDGSVKNGEYRIVPLHPHLIEQGFLEMVEAQPPGPLFYSENSRKKSNGHTTAASMRGTVGKWVKENANIDPRTQPNHGWRHRVKTISRDVDIPREYIDRIQGHKDGTASTGYGEATMKALYREICKLPRYEVTEEG</sequence>
<dbReference type="PROSITE" id="PS51900">
    <property type="entry name" value="CB"/>
    <property type="match status" value="1"/>
</dbReference>
<evidence type="ECO:0000256" key="5">
    <source>
        <dbReference type="PROSITE-ProRule" id="PRU01248"/>
    </source>
</evidence>
<protein>
    <submittedName>
        <fullName evidence="7">Integrase</fullName>
    </submittedName>
</protein>
<evidence type="ECO:0000313" key="8">
    <source>
        <dbReference type="Proteomes" id="UP000316429"/>
    </source>
</evidence>
<reference evidence="7 8" key="1">
    <citation type="submission" date="2019-06" db="EMBL/GenBank/DDBJ databases">
        <title>Rhizobium sp. CL12 isolated from roots of soybean.</title>
        <authorList>
            <person name="Wang C."/>
        </authorList>
    </citation>
    <scope>NUCLEOTIDE SEQUENCE [LARGE SCALE GENOMIC DNA]</scope>
    <source>
        <strain evidence="7 8">CL12</strain>
    </source>
</reference>
<dbReference type="AlphaFoldDB" id="A0A504U8Z0"/>
<keyword evidence="3 5" id="KW-0238">DNA-binding</keyword>
<dbReference type="InterPro" id="IPR010998">
    <property type="entry name" value="Integrase_recombinase_N"/>
</dbReference>
<dbReference type="Gene3D" id="1.10.150.130">
    <property type="match status" value="1"/>
</dbReference>
<dbReference type="Proteomes" id="UP000316429">
    <property type="component" value="Unassembled WGS sequence"/>
</dbReference>
<dbReference type="InterPro" id="IPR013762">
    <property type="entry name" value="Integrase-like_cat_sf"/>
</dbReference>
<dbReference type="Gene3D" id="1.10.443.10">
    <property type="entry name" value="Intergrase catalytic core"/>
    <property type="match status" value="1"/>
</dbReference>
<keyword evidence="8" id="KW-1185">Reference proteome</keyword>
<dbReference type="InterPro" id="IPR004107">
    <property type="entry name" value="Integrase_SAM-like_N"/>
</dbReference>
<organism evidence="7 8">
    <name type="scientific">Rhizobium glycinendophyticum</name>
    <dbReference type="NCBI Taxonomy" id="2589807"/>
    <lineage>
        <taxon>Bacteria</taxon>
        <taxon>Pseudomonadati</taxon>
        <taxon>Pseudomonadota</taxon>
        <taxon>Alphaproteobacteria</taxon>
        <taxon>Hyphomicrobiales</taxon>
        <taxon>Rhizobiaceae</taxon>
        <taxon>Rhizobium/Agrobacterium group</taxon>
        <taxon>Rhizobium</taxon>
    </lineage>
</organism>
<dbReference type="SUPFAM" id="SSF56349">
    <property type="entry name" value="DNA breaking-rejoining enzymes"/>
    <property type="match status" value="1"/>
</dbReference>
<dbReference type="EMBL" id="VFYP01000001">
    <property type="protein sequence ID" value="TPP09790.1"/>
    <property type="molecule type" value="Genomic_DNA"/>
</dbReference>
<dbReference type="InterPro" id="IPR011010">
    <property type="entry name" value="DNA_brk_join_enz"/>
</dbReference>
<accession>A0A504U8Z0</accession>
<dbReference type="InterPro" id="IPR050090">
    <property type="entry name" value="Tyrosine_recombinase_XerCD"/>
</dbReference>
<comment type="similarity">
    <text evidence="1">Belongs to the 'phage' integrase family.</text>
</comment>
<dbReference type="PANTHER" id="PTHR30349:SF41">
    <property type="entry name" value="INTEGRASE_RECOMBINASE PROTEIN MJ0367-RELATED"/>
    <property type="match status" value="1"/>
</dbReference>
<dbReference type="GO" id="GO:0006310">
    <property type="term" value="P:DNA recombination"/>
    <property type="evidence" value="ECO:0007669"/>
    <property type="project" value="UniProtKB-KW"/>
</dbReference>
<dbReference type="PANTHER" id="PTHR30349">
    <property type="entry name" value="PHAGE INTEGRASE-RELATED"/>
    <property type="match status" value="1"/>
</dbReference>
<comment type="caution">
    <text evidence="7">The sequence shown here is derived from an EMBL/GenBank/DDBJ whole genome shotgun (WGS) entry which is preliminary data.</text>
</comment>
<evidence type="ECO:0000256" key="4">
    <source>
        <dbReference type="ARBA" id="ARBA00023172"/>
    </source>
</evidence>
<gene>
    <name evidence="7" type="ORF">FJQ55_02615</name>
</gene>
<dbReference type="RefSeq" id="WP_140826168.1">
    <property type="nucleotide sequence ID" value="NZ_VFYP01000001.1"/>
</dbReference>
<evidence type="ECO:0000256" key="3">
    <source>
        <dbReference type="ARBA" id="ARBA00023125"/>
    </source>
</evidence>
<keyword evidence="2" id="KW-0229">DNA integration</keyword>
<dbReference type="Pfam" id="PF13495">
    <property type="entry name" value="Phage_int_SAM_4"/>
    <property type="match status" value="1"/>
</dbReference>
<evidence type="ECO:0000259" key="6">
    <source>
        <dbReference type="PROSITE" id="PS51900"/>
    </source>
</evidence>
<dbReference type="OrthoDB" id="9784724at2"/>
<dbReference type="InterPro" id="IPR046668">
    <property type="entry name" value="DUF6538"/>
</dbReference>
<dbReference type="GO" id="GO:0003677">
    <property type="term" value="F:DNA binding"/>
    <property type="evidence" value="ECO:0007669"/>
    <property type="project" value="UniProtKB-UniRule"/>
</dbReference>
<dbReference type="GO" id="GO:0015074">
    <property type="term" value="P:DNA integration"/>
    <property type="evidence" value="ECO:0007669"/>
    <property type="project" value="UniProtKB-KW"/>
</dbReference>
<dbReference type="Pfam" id="PF20172">
    <property type="entry name" value="DUF6538"/>
    <property type="match status" value="1"/>
</dbReference>
<feature type="domain" description="Core-binding (CB)" evidence="6">
    <location>
        <begin position="210"/>
        <end position="294"/>
    </location>
</feature>
<keyword evidence="4" id="KW-0233">DNA recombination</keyword>
<proteinExistence type="inferred from homology"/>
<evidence type="ECO:0000256" key="2">
    <source>
        <dbReference type="ARBA" id="ARBA00022908"/>
    </source>
</evidence>